<dbReference type="Proteomes" id="UP000032309">
    <property type="component" value="Unassembled WGS sequence"/>
</dbReference>
<sequence>MSFIFEAVKAEKGLWLLREGERKIGFTCGISISCDSAGAIEAVSNADIRPKKMLLETFMIYPFAI</sequence>
<evidence type="ECO:0000313" key="1">
    <source>
        <dbReference type="EMBL" id="GAN31969.1"/>
    </source>
</evidence>
<protein>
    <submittedName>
        <fullName evidence="1">Coproporphyrinogen III oxidase and related Fe-S oxidoreductases</fullName>
    </submittedName>
</protein>
<keyword evidence="2" id="KW-1185">Reference proteome</keyword>
<accession>A0ABQ0JTB0</accession>
<name>A0ABQ0JTB0_9BACT</name>
<organism evidence="1 2">
    <name type="scientific">Candidatus Brocadia sinica JPN1</name>
    <dbReference type="NCBI Taxonomy" id="1197129"/>
    <lineage>
        <taxon>Bacteria</taxon>
        <taxon>Pseudomonadati</taxon>
        <taxon>Planctomycetota</taxon>
        <taxon>Candidatus Brocadiia</taxon>
        <taxon>Candidatus Brocadiales</taxon>
        <taxon>Candidatus Brocadiaceae</taxon>
        <taxon>Candidatus Brocadia</taxon>
    </lineage>
</organism>
<comment type="caution">
    <text evidence="1">The sequence shown here is derived from an EMBL/GenBank/DDBJ whole genome shotgun (WGS) entry which is preliminary data.</text>
</comment>
<dbReference type="EMBL" id="BAFN01000001">
    <property type="protein sequence ID" value="GAN31969.1"/>
    <property type="molecule type" value="Genomic_DNA"/>
</dbReference>
<reference evidence="2" key="1">
    <citation type="journal article" date="2015" name="Genome Announc.">
        <title>Draft Genome Sequence of an Anaerobic Ammonium-Oxidizing Bacterium, "Candidatus Brocadia sinica".</title>
        <authorList>
            <person name="Oshiki M."/>
            <person name="Shinyako-Hata K."/>
            <person name="Satoh H."/>
            <person name="Okabe S."/>
        </authorList>
    </citation>
    <scope>NUCLEOTIDE SEQUENCE [LARGE SCALE GENOMIC DNA]</scope>
    <source>
        <strain evidence="2">JPN1</strain>
    </source>
</reference>
<gene>
    <name evidence="1" type="ORF">BROSI_A0473</name>
</gene>
<proteinExistence type="predicted"/>
<evidence type="ECO:0000313" key="2">
    <source>
        <dbReference type="Proteomes" id="UP000032309"/>
    </source>
</evidence>